<sequence length="763" mass="86503">MRLRKRRQCFPSCSSLHRVDEDEIYWRQKKDDEELEWSHNSTHVISQLAQCFTSAMVGPRAWLGGLFNRSNNKRNEKFIDYTLTPPQEQVLQRLQERLQTPFDESRPDHQESLRALWHIAFPGVALNGLISEQWKEMGWQGPNPSTDFRGCGFISLENLLFFARTYPASFRRLLFKQDGNRATWEYPFAVAGINVSFMLIQMLDLFSDKPRCLPGINFIRILGEDEQAFDVLYCIAFEMMDAQWLAMHASYMEFNEVIKVTRKAIGERTFFGRCSSDTRFTGIQPVIPVTFSSATLQTHKKLPWTVCNESKYFDPKTYLGRTPLGHHVSEWELEDNVKDQLIVTHFGLQFPESGQVWGTVTGYRDGLGGFKIDLISHPTSAHFSKIIHKSLPLLFLHAIINLIYRARSRGKMEAIETSDASLRGQAEIWQHMFSFADSMALKCAVELRIADIIDSHGGSVTLSQIASSTGSTSPNISYLSRVMRLLVRKKIFAANHDSKGGETLYGLTHSSRWLLRDSELSLAPMILMENHPWLMAPWHCFSQCVKEGGIAFKVAHGKEIWDFALQNPEFNKLFNDGMACTTKIISRAVISGYKDGFSSIGSLVDVGGGIGEMLSEIVKSYPHIKGINFDLPHVIATAPKYDGISHVEGDMFKAAPQADAVIMKWILHDWSDEGCVKILRNCKEAIPEKTGKVIIVDVVLRPDGNGIFDETGLVFDLLMLAHTTGGRERTEQEWKKLLQEGGFPRYNIINIPAFPFIIEAFPQ</sequence>
<evidence type="ECO:0000313" key="2">
    <source>
        <dbReference type="Proteomes" id="UP001163603"/>
    </source>
</evidence>
<keyword evidence="2" id="KW-1185">Reference proteome</keyword>
<dbReference type="EMBL" id="CM047736">
    <property type="protein sequence ID" value="KAJ0052246.1"/>
    <property type="molecule type" value="Genomic_DNA"/>
</dbReference>
<name>A0ACC0ZHH9_9ROSI</name>
<reference evidence="2" key="1">
    <citation type="journal article" date="2023" name="G3 (Bethesda)">
        <title>Genome assembly and association tests identify interacting loci associated with vigor, precocity, and sex in interspecific pistachio rootstocks.</title>
        <authorList>
            <person name="Palmer W."/>
            <person name="Jacygrad E."/>
            <person name="Sagayaradj S."/>
            <person name="Cavanaugh K."/>
            <person name="Han R."/>
            <person name="Bertier L."/>
            <person name="Beede B."/>
            <person name="Kafkas S."/>
            <person name="Golino D."/>
            <person name="Preece J."/>
            <person name="Michelmore R."/>
        </authorList>
    </citation>
    <scope>NUCLEOTIDE SEQUENCE [LARGE SCALE GENOMIC DNA]</scope>
</reference>
<comment type="caution">
    <text evidence="1">The sequence shown here is derived from an EMBL/GenBank/DDBJ whole genome shotgun (WGS) entry which is preliminary data.</text>
</comment>
<organism evidence="1 2">
    <name type="scientific">Pistacia integerrima</name>
    <dbReference type="NCBI Taxonomy" id="434235"/>
    <lineage>
        <taxon>Eukaryota</taxon>
        <taxon>Viridiplantae</taxon>
        <taxon>Streptophyta</taxon>
        <taxon>Embryophyta</taxon>
        <taxon>Tracheophyta</taxon>
        <taxon>Spermatophyta</taxon>
        <taxon>Magnoliopsida</taxon>
        <taxon>eudicotyledons</taxon>
        <taxon>Gunneridae</taxon>
        <taxon>Pentapetalae</taxon>
        <taxon>rosids</taxon>
        <taxon>malvids</taxon>
        <taxon>Sapindales</taxon>
        <taxon>Anacardiaceae</taxon>
        <taxon>Pistacia</taxon>
    </lineage>
</organism>
<dbReference type="Proteomes" id="UP001163603">
    <property type="component" value="Chromosome 1"/>
</dbReference>
<evidence type="ECO:0000313" key="1">
    <source>
        <dbReference type="EMBL" id="KAJ0052246.1"/>
    </source>
</evidence>
<accession>A0ACC0ZHH9</accession>
<gene>
    <name evidence="1" type="ORF">Pint_02212</name>
</gene>
<proteinExistence type="predicted"/>
<protein>
    <submittedName>
        <fullName evidence="1">Uncharacterized protein</fullName>
    </submittedName>
</protein>